<dbReference type="SUPFAM" id="SSF56112">
    <property type="entry name" value="Protein kinase-like (PK-like)"/>
    <property type="match status" value="1"/>
</dbReference>
<dbReference type="AlphaFoldDB" id="A0A916T9S4"/>
<dbReference type="Gene3D" id="3.90.1200.10">
    <property type="match status" value="1"/>
</dbReference>
<keyword evidence="3" id="KW-1185">Reference proteome</keyword>
<evidence type="ECO:0000313" key="3">
    <source>
        <dbReference type="Proteomes" id="UP000636793"/>
    </source>
</evidence>
<organism evidence="2 3">
    <name type="scientific">Flexivirga endophytica</name>
    <dbReference type="NCBI Taxonomy" id="1849103"/>
    <lineage>
        <taxon>Bacteria</taxon>
        <taxon>Bacillati</taxon>
        <taxon>Actinomycetota</taxon>
        <taxon>Actinomycetes</taxon>
        <taxon>Micrococcales</taxon>
        <taxon>Dermacoccaceae</taxon>
        <taxon>Flexivirga</taxon>
    </lineage>
</organism>
<dbReference type="Proteomes" id="UP000636793">
    <property type="component" value="Unassembled WGS sequence"/>
</dbReference>
<dbReference type="RefSeq" id="WP_188837691.1">
    <property type="nucleotide sequence ID" value="NZ_BMHI01000004.1"/>
</dbReference>
<dbReference type="EMBL" id="BMHI01000004">
    <property type="protein sequence ID" value="GGB36141.1"/>
    <property type="molecule type" value="Genomic_DNA"/>
</dbReference>
<reference evidence="2" key="2">
    <citation type="submission" date="2020-09" db="EMBL/GenBank/DDBJ databases">
        <authorList>
            <person name="Sun Q."/>
            <person name="Zhou Y."/>
        </authorList>
    </citation>
    <scope>NUCLEOTIDE SEQUENCE</scope>
    <source>
        <strain evidence="2">CGMCC 1.15085</strain>
    </source>
</reference>
<evidence type="ECO:0000259" key="1">
    <source>
        <dbReference type="Pfam" id="PF01636"/>
    </source>
</evidence>
<comment type="caution">
    <text evidence="2">The sequence shown here is derived from an EMBL/GenBank/DDBJ whole genome shotgun (WGS) entry which is preliminary data.</text>
</comment>
<feature type="domain" description="Aminoglycoside phosphotransferase" evidence="1">
    <location>
        <begin position="69"/>
        <end position="241"/>
    </location>
</feature>
<sequence>MAASLASLSVDQRRLLEQWLPGVQVVRDHAWGLVDNVVLEVEADQQGYIVKADGASTNHIGRELDAHEQWLSPWVDDGRAPRLIAGDRDVQILVTEYLPGELVLDSPAQRRPDTFRQAGRLLARLHAQGGRRDSTYEARENTKILANLDKPHRIEPVLEAGLRRIVSSWPSGPVQVVPTHGDWQPRNWLIHDGEVRVIDFGRAALRPVLTDWVRLEAKDFRQDSAIERAFVDGYGSDPREPDVWLRERLREAINTAVWAHLVGDEEFEAQGHSMIDRALADAPA</sequence>
<evidence type="ECO:0000313" key="2">
    <source>
        <dbReference type="EMBL" id="GGB36141.1"/>
    </source>
</evidence>
<accession>A0A916T9S4</accession>
<dbReference type="Pfam" id="PF01636">
    <property type="entry name" value="APH"/>
    <property type="match status" value="1"/>
</dbReference>
<reference evidence="2" key="1">
    <citation type="journal article" date="2014" name="Int. J. Syst. Evol. Microbiol.">
        <title>Complete genome sequence of Corynebacterium casei LMG S-19264T (=DSM 44701T), isolated from a smear-ripened cheese.</title>
        <authorList>
            <consortium name="US DOE Joint Genome Institute (JGI-PGF)"/>
            <person name="Walter F."/>
            <person name="Albersmeier A."/>
            <person name="Kalinowski J."/>
            <person name="Ruckert C."/>
        </authorList>
    </citation>
    <scope>NUCLEOTIDE SEQUENCE</scope>
    <source>
        <strain evidence="2">CGMCC 1.15085</strain>
    </source>
</reference>
<proteinExistence type="predicted"/>
<name>A0A916T9S4_9MICO</name>
<dbReference type="InterPro" id="IPR002575">
    <property type="entry name" value="Aminoglycoside_PTrfase"/>
</dbReference>
<protein>
    <recommendedName>
        <fullName evidence="1">Aminoglycoside phosphotransferase domain-containing protein</fullName>
    </recommendedName>
</protein>
<gene>
    <name evidence="2" type="ORF">GCM10011492_28590</name>
</gene>
<dbReference type="InterPro" id="IPR011009">
    <property type="entry name" value="Kinase-like_dom_sf"/>
</dbReference>